<evidence type="ECO:0000256" key="1">
    <source>
        <dbReference type="SAM" id="MobiDB-lite"/>
    </source>
</evidence>
<gene>
    <name evidence="2" type="ORF">M9Y10_028136</name>
</gene>
<sequence length="155" mass="18361">MRNQRRIFTKRFQQQELNDKTQETLQECGADNHIQSLFFTYLSSEVNSTPRNHFVPLKCHIKDKSREPWAIAFQIIIEYLSSNKMNLTLQTMNTEDKKPLQYKSNIVSRLRLSSGYPIIGELLRATASYRRLPLKQRLMSNSNDTDPKTRRRRKL</sequence>
<dbReference type="EMBL" id="JAPFFF010000004">
    <property type="protein sequence ID" value="KAK8890936.1"/>
    <property type="molecule type" value="Genomic_DNA"/>
</dbReference>
<evidence type="ECO:0000313" key="2">
    <source>
        <dbReference type="EMBL" id="KAK8890936.1"/>
    </source>
</evidence>
<protein>
    <submittedName>
        <fullName evidence="2">Uncharacterized protein</fullName>
    </submittedName>
</protein>
<evidence type="ECO:0000313" key="3">
    <source>
        <dbReference type="Proteomes" id="UP001470230"/>
    </source>
</evidence>
<feature type="region of interest" description="Disordered" evidence="1">
    <location>
        <begin position="136"/>
        <end position="155"/>
    </location>
</feature>
<proteinExistence type="predicted"/>
<reference evidence="2 3" key="1">
    <citation type="submission" date="2024-04" db="EMBL/GenBank/DDBJ databases">
        <title>Tritrichomonas musculus Genome.</title>
        <authorList>
            <person name="Alves-Ferreira E."/>
            <person name="Grigg M."/>
            <person name="Lorenzi H."/>
            <person name="Galac M."/>
        </authorList>
    </citation>
    <scope>NUCLEOTIDE SEQUENCE [LARGE SCALE GENOMIC DNA]</scope>
    <source>
        <strain evidence="2 3">EAF2021</strain>
    </source>
</reference>
<accession>A0ABR2KIM1</accession>
<comment type="caution">
    <text evidence="2">The sequence shown here is derived from an EMBL/GenBank/DDBJ whole genome shotgun (WGS) entry which is preliminary data.</text>
</comment>
<organism evidence="2 3">
    <name type="scientific">Tritrichomonas musculus</name>
    <dbReference type="NCBI Taxonomy" id="1915356"/>
    <lineage>
        <taxon>Eukaryota</taxon>
        <taxon>Metamonada</taxon>
        <taxon>Parabasalia</taxon>
        <taxon>Tritrichomonadida</taxon>
        <taxon>Tritrichomonadidae</taxon>
        <taxon>Tritrichomonas</taxon>
    </lineage>
</organism>
<keyword evidence="3" id="KW-1185">Reference proteome</keyword>
<name>A0ABR2KIM1_9EUKA</name>
<dbReference type="Proteomes" id="UP001470230">
    <property type="component" value="Unassembled WGS sequence"/>
</dbReference>